<dbReference type="Proteomes" id="UP000509667">
    <property type="component" value="Chromosome"/>
</dbReference>
<dbReference type="OrthoDB" id="145878at2157"/>
<dbReference type="InterPro" id="IPR006311">
    <property type="entry name" value="TAT_signal"/>
</dbReference>
<name>A0A7D5P4W8_9EURY</name>
<dbReference type="EMBL" id="CP058910">
    <property type="protein sequence ID" value="QLH79201.1"/>
    <property type="molecule type" value="Genomic_DNA"/>
</dbReference>
<dbReference type="PANTHER" id="PTHR34512">
    <property type="entry name" value="CELL SURFACE PROTEIN"/>
    <property type="match status" value="1"/>
</dbReference>
<dbReference type="InterPro" id="IPR018391">
    <property type="entry name" value="PQQ_b-propeller_rpt"/>
</dbReference>
<dbReference type="PANTHER" id="PTHR34512:SF30">
    <property type="entry name" value="OUTER MEMBRANE PROTEIN ASSEMBLY FACTOR BAMB"/>
    <property type="match status" value="1"/>
</dbReference>
<evidence type="ECO:0000313" key="3">
    <source>
        <dbReference type="EMBL" id="QLH79201.1"/>
    </source>
</evidence>
<evidence type="ECO:0000259" key="2">
    <source>
        <dbReference type="Pfam" id="PF13360"/>
    </source>
</evidence>
<keyword evidence="4" id="KW-1185">Reference proteome</keyword>
<feature type="region of interest" description="Disordered" evidence="1">
    <location>
        <begin position="321"/>
        <end position="357"/>
    </location>
</feature>
<evidence type="ECO:0000313" key="4">
    <source>
        <dbReference type="Proteomes" id="UP000509667"/>
    </source>
</evidence>
<dbReference type="SMART" id="SM00564">
    <property type="entry name" value="PQQ"/>
    <property type="match status" value="5"/>
</dbReference>
<dbReference type="GeneID" id="56079945"/>
<reference evidence="3 4" key="1">
    <citation type="submission" date="2020-07" db="EMBL/GenBank/DDBJ databases">
        <title>Halosimplex pelagicum sp. nov. and Halosimplex rubrum sp. nov., isolated from salted brown alga Laminaria, and emended description of the genus Halosimplex.</title>
        <authorList>
            <person name="Cui H."/>
        </authorList>
    </citation>
    <scope>NUCLEOTIDE SEQUENCE [LARGE SCALE GENOMIC DNA]</scope>
    <source>
        <strain evidence="3 4">R27</strain>
    </source>
</reference>
<dbReference type="InterPro" id="IPR015943">
    <property type="entry name" value="WD40/YVTN_repeat-like_dom_sf"/>
</dbReference>
<protein>
    <submittedName>
        <fullName evidence="3">PQQ-binding-like beta-propeller repeat protein</fullName>
    </submittedName>
</protein>
<feature type="compositionally biased region" description="Acidic residues" evidence="1">
    <location>
        <begin position="345"/>
        <end position="355"/>
    </location>
</feature>
<gene>
    <name evidence="3" type="ORF">HZS55_18740</name>
</gene>
<sequence length="448" mass="45975">MVPDGSLSRRQLLASGGVAGTLLGGGYLARQYLRTAAGAQTAVGGASGWPMAARDPGGTAYAPEADPPIDGVSVRWRRDILSGSEADERPAPVVADGVVYAVGPFGSENAPDSPELLAASASDGSMIARGRRSTRTAPAVAPARAYREPTVATLETPTFDAHRLVGLPARGGRSGSWHDDATRWTASTDADADSYSRVHFGGSTTPPPVVAGDTLLTYFRGTLAAVDGSSGAVRWTSDEGHPAVRPAVRDGTVYVVGPEGGVRGYDLATGDHTTVRRTVPASPMYLTATAERLFVSGQGWIRALDTDGEIDWGATFEGEDVPAGPLAVGDGTVYARRPAGRGTESEEGTDTDESTDPTARLCALDAADGSVRWVADGVAVETAPFLPAVADGLVAVPTADGALAGVDTADGSARWRFAPGGEPCSPAAVVDDAVYVVGNARLYALEEP</sequence>
<feature type="domain" description="Pyrrolo-quinoline quinone repeat" evidence="2">
    <location>
        <begin position="298"/>
        <end position="444"/>
    </location>
</feature>
<accession>A0A7D5P4W8</accession>
<organism evidence="3 4">
    <name type="scientific">Halosimplex rubrum</name>
    <dbReference type="NCBI Taxonomy" id="869889"/>
    <lineage>
        <taxon>Archaea</taxon>
        <taxon>Methanobacteriati</taxon>
        <taxon>Methanobacteriota</taxon>
        <taxon>Stenosarchaea group</taxon>
        <taxon>Halobacteria</taxon>
        <taxon>Halobacteriales</taxon>
        <taxon>Haloarculaceae</taxon>
        <taxon>Halosimplex</taxon>
    </lineage>
</organism>
<dbReference type="RefSeq" id="WP_179909072.1">
    <property type="nucleotide sequence ID" value="NZ_CP058910.1"/>
</dbReference>
<evidence type="ECO:0000256" key="1">
    <source>
        <dbReference type="SAM" id="MobiDB-lite"/>
    </source>
</evidence>
<dbReference type="KEGG" id="hrr:HZS55_18740"/>
<dbReference type="PROSITE" id="PS51318">
    <property type="entry name" value="TAT"/>
    <property type="match status" value="1"/>
</dbReference>
<dbReference type="SUPFAM" id="SSF50998">
    <property type="entry name" value="Quinoprotein alcohol dehydrogenase-like"/>
    <property type="match status" value="1"/>
</dbReference>
<dbReference type="InterPro" id="IPR002372">
    <property type="entry name" value="PQQ_rpt_dom"/>
</dbReference>
<dbReference type="AlphaFoldDB" id="A0A7D5P4W8"/>
<dbReference type="InterPro" id="IPR011047">
    <property type="entry name" value="Quinoprotein_ADH-like_sf"/>
</dbReference>
<dbReference type="Gene3D" id="2.130.10.10">
    <property type="entry name" value="YVTN repeat-like/Quinoprotein amine dehydrogenase"/>
    <property type="match status" value="1"/>
</dbReference>
<dbReference type="Pfam" id="PF13360">
    <property type="entry name" value="PQQ_2"/>
    <property type="match status" value="2"/>
</dbReference>
<feature type="domain" description="Pyrrolo-quinoline quinone repeat" evidence="2">
    <location>
        <begin position="73"/>
        <end position="270"/>
    </location>
</feature>
<dbReference type="Gene3D" id="2.40.10.480">
    <property type="match status" value="2"/>
</dbReference>
<proteinExistence type="predicted"/>